<keyword evidence="3" id="KW-1185">Reference proteome</keyword>
<dbReference type="AlphaFoldDB" id="A0AA86PNI7"/>
<gene>
    <name evidence="2" type="ORF">HINF_LOCUS24205</name>
    <name evidence="1" type="ORF">HINF_LOCUS26335</name>
</gene>
<sequence>MILCKIIENKFFGNIEHTGFYQVENNCIVAHYFAKKGKIEYFYNLSDLTIISHSNCHCVLFDPKKKIQFIVNEIIAVSSQEMSRVESDKFFDFEAVGYKAYSEPMTQKPNSFTPDGVLRYFDEE</sequence>
<reference evidence="2 3" key="2">
    <citation type="submission" date="2024-07" db="EMBL/GenBank/DDBJ databases">
        <authorList>
            <person name="Akdeniz Z."/>
        </authorList>
    </citation>
    <scope>NUCLEOTIDE SEQUENCE [LARGE SCALE GENOMIC DNA]</scope>
</reference>
<evidence type="ECO:0000313" key="2">
    <source>
        <dbReference type="EMBL" id="CAL6014299.1"/>
    </source>
</evidence>
<name>A0AA86PNI7_9EUKA</name>
<organism evidence="1">
    <name type="scientific">Hexamita inflata</name>
    <dbReference type="NCBI Taxonomy" id="28002"/>
    <lineage>
        <taxon>Eukaryota</taxon>
        <taxon>Metamonada</taxon>
        <taxon>Diplomonadida</taxon>
        <taxon>Hexamitidae</taxon>
        <taxon>Hexamitinae</taxon>
        <taxon>Hexamita</taxon>
    </lineage>
</organism>
<accession>A0AA86PNI7</accession>
<dbReference type="EMBL" id="CAXDID020000070">
    <property type="protein sequence ID" value="CAL6014299.1"/>
    <property type="molecule type" value="Genomic_DNA"/>
</dbReference>
<comment type="caution">
    <text evidence="1">The sequence shown here is derived from an EMBL/GenBank/DDBJ whole genome shotgun (WGS) entry which is preliminary data.</text>
</comment>
<proteinExistence type="predicted"/>
<evidence type="ECO:0000313" key="1">
    <source>
        <dbReference type="EMBL" id="CAI9938690.1"/>
    </source>
</evidence>
<protein>
    <submittedName>
        <fullName evidence="2">Hypothetical_protein</fullName>
    </submittedName>
</protein>
<evidence type="ECO:0000313" key="3">
    <source>
        <dbReference type="Proteomes" id="UP001642409"/>
    </source>
</evidence>
<dbReference type="Proteomes" id="UP001642409">
    <property type="component" value="Unassembled WGS sequence"/>
</dbReference>
<reference evidence="1" key="1">
    <citation type="submission" date="2023-06" db="EMBL/GenBank/DDBJ databases">
        <authorList>
            <person name="Kurt Z."/>
        </authorList>
    </citation>
    <scope>NUCLEOTIDE SEQUENCE</scope>
</reference>
<dbReference type="EMBL" id="CATOUU010000656">
    <property type="protein sequence ID" value="CAI9938690.1"/>
    <property type="molecule type" value="Genomic_DNA"/>
</dbReference>